<feature type="compositionally biased region" description="Polar residues" evidence="1">
    <location>
        <begin position="1"/>
        <end position="13"/>
    </location>
</feature>
<accession>A0A9W7GPJ5</accession>
<keyword evidence="2" id="KW-0472">Membrane</keyword>
<keyword evidence="2" id="KW-0812">Transmembrane</keyword>
<feature type="region of interest" description="Disordered" evidence="1">
    <location>
        <begin position="1"/>
        <end position="22"/>
    </location>
</feature>
<evidence type="ECO:0000313" key="3">
    <source>
        <dbReference type="EMBL" id="GMI63414.1"/>
    </source>
</evidence>
<evidence type="ECO:0000313" key="4">
    <source>
        <dbReference type="Proteomes" id="UP001165190"/>
    </source>
</evidence>
<dbReference type="EMBL" id="BSYR01000001">
    <property type="protein sequence ID" value="GMI63414.1"/>
    <property type="molecule type" value="Genomic_DNA"/>
</dbReference>
<dbReference type="AlphaFoldDB" id="A0A9W7GPJ5"/>
<keyword evidence="4" id="KW-1185">Reference proteome</keyword>
<proteinExistence type="predicted"/>
<gene>
    <name evidence="3" type="ORF">HRI_000010700</name>
</gene>
<comment type="caution">
    <text evidence="3">The sequence shown here is derived from an EMBL/GenBank/DDBJ whole genome shotgun (WGS) entry which is preliminary data.</text>
</comment>
<protein>
    <submittedName>
        <fullName evidence="3">Uncharacterized protein</fullName>
    </submittedName>
</protein>
<dbReference type="Proteomes" id="UP001165190">
    <property type="component" value="Unassembled WGS sequence"/>
</dbReference>
<evidence type="ECO:0000256" key="2">
    <source>
        <dbReference type="SAM" id="Phobius"/>
    </source>
</evidence>
<sequence>MLNSSRGRSQTRSARPVPFAVMEPDPRKKSNIVGKILMVAGLTAMCIIMLKQFPSFNTPTHVFYCILSLTSSYTGYSMRIFTIILLYCIQNILQIS</sequence>
<dbReference type="OrthoDB" id="1001349at2759"/>
<evidence type="ECO:0000256" key="1">
    <source>
        <dbReference type="SAM" id="MobiDB-lite"/>
    </source>
</evidence>
<feature type="transmembrane region" description="Helical" evidence="2">
    <location>
        <begin position="73"/>
        <end position="93"/>
    </location>
</feature>
<reference evidence="3" key="1">
    <citation type="submission" date="2023-05" db="EMBL/GenBank/DDBJ databases">
        <title>Genome and transcriptome analyses reveal genes involved in the formation of fine ridges on petal epidermal cells in Hibiscus trionum.</title>
        <authorList>
            <person name="Koshimizu S."/>
            <person name="Masuda S."/>
            <person name="Ishii T."/>
            <person name="Shirasu K."/>
            <person name="Hoshino A."/>
            <person name="Arita M."/>
        </authorList>
    </citation>
    <scope>NUCLEOTIDE SEQUENCE</scope>
    <source>
        <strain evidence="3">Hamamatsu line</strain>
    </source>
</reference>
<organism evidence="3 4">
    <name type="scientific">Hibiscus trionum</name>
    <name type="common">Flower of an hour</name>
    <dbReference type="NCBI Taxonomy" id="183268"/>
    <lineage>
        <taxon>Eukaryota</taxon>
        <taxon>Viridiplantae</taxon>
        <taxon>Streptophyta</taxon>
        <taxon>Embryophyta</taxon>
        <taxon>Tracheophyta</taxon>
        <taxon>Spermatophyta</taxon>
        <taxon>Magnoliopsida</taxon>
        <taxon>eudicotyledons</taxon>
        <taxon>Gunneridae</taxon>
        <taxon>Pentapetalae</taxon>
        <taxon>rosids</taxon>
        <taxon>malvids</taxon>
        <taxon>Malvales</taxon>
        <taxon>Malvaceae</taxon>
        <taxon>Malvoideae</taxon>
        <taxon>Hibiscus</taxon>
    </lineage>
</organism>
<keyword evidence="2" id="KW-1133">Transmembrane helix</keyword>
<feature type="transmembrane region" description="Helical" evidence="2">
    <location>
        <begin position="32"/>
        <end position="53"/>
    </location>
</feature>
<name>A0A9W7GPJ5_HIBTR</name>